<dbReference type="InterPro" id="IPR051698">
    <property type="entry name" value="Transposase_11-like"/>
</dbReference>
<feature type="domain" description="H repeat-associated protein N-terminal" evidence="3">
    <location>
        <begin position="5"/>
        <end position="91"/>
    </location>
</feature>
<evidence type="ECO:0000256" key="1">
    <source>
        <dbReference type="ARBA" id="ARBA00010075"/>
    </source>
</evidence>
<dbReference type="PANTHER" id="PTHR30298:SF0">
    <property type="entry name" value="PROTEIN YBFL-RELATED"/>
    <property type="match status" value="1"/>
</dbReference>
<dbReference type="NCBIfam" id="NF033564">
    <property type="entry name" value="transpos_ISAs1"/>
    <property type="match status" value="1"/>
</dbReference>
<proteinExistence type="inferred from homology"/>
<dbReference type="RefSeq" id="WP_385876878.1">
    <property type="nucleotide sequence ID" value="NZ_JBHLXE010000075.1"/>
</dbReference>
<evidence type="ECO:0000259" key="3">
    <source>
        <dbReference type="Pfam" id="PF13808"/>
    </source>
</evidence>
<evidence type="ECO:0000313" key="4">
    <source>
        <dbReference type="EMBL" id="MFC0179771.1"/>
    </source>
</evidence>
<keyword evidence="5" id="KW-1185">Reference proteome</keyword>
<evidence type="ECO:0000313" key="5">
    <source>
        <dbReference type="Proteomes" id="UP001589758"/>
    </source>
</evidence>
<reference evidence="4 5" key="1">
    <citation type="submission" date="2024-09" db="EMBL/GenBank/DDBJ databases">
        <authorList>
            <person name="Sun Q."/>
            <person name="Mori K."/>
        </authorList>
    </citation>
    <scope>NUCLEOTIDE SEQUENCE [LARGE SCALE GENOMIC DNA]</scope>
    <source>
        <strain evidence="4 5">CCM 8545</strain>
    </source>
</reference>
<dbReference type="Pfam" id="PF13808">
    <property type="entry name" value="DDE_Tnp_1_assoc"/>
    <property type="match status" value="1"/>
</dbReference>
<comment type="similarity">
    <text evidence="1">Belongs to the transposase 11 family.</text>
</comment>
<accession>A0ABV6CDY4</accession>
<dbReference type="InterPro" id="IPR047647">
    <property type="entry name" value="ISAs1_transpos"/>
</dbReference>
<dbReference type="EMBL" id="JBHLXE010000075">
    <property type="protein sequence ID" value="MFC0179771.1"/>
    <property type="molecule type" value="Genomic_DNA"/>
</dbReference>
<sequence>MSFMSAFDKITDPRKDINKKHDLIDILFLTFSAVLSGALGWKDIKEFGDEKIEWLRQFREFKNGIPVDDTIARVISCINPQEFNQCFINWVNEIRKENGQPQIAIDGKTLRHSFSEKPIDALHSVTAWHAESGLVVAQMKSSGKKNENASVLEMLSALNIKGAHITVDAMNTQKTVANKIIQSGADYTICVKDNHKTLKEQIAAYFHKMSRENESLIKTSTQVDCGHGRIETRKCEQLLATEWIDGLNEWPEVRVIIKITRERQLKNSGKTESETLYYISSRNVDVEETAKGIRHHWGVENNAHWVLDVTFKEDDSRIRRDDGAENVGIIRRFCLNLCKLNPRKNSMAGKIKKCGWSDEYRQEVIFGQ</sequence>
<dbReference type="InterPro" id="IPR002559">
    <property type="entry name" value="Transposase_11"/>
</dbReference>
<dbReference type="Proteomes" id="UP001589758">
    <property type="component" value="Unassembled WGS sequence"/>
</dbReference>
<dbReference type="PANTHER" id="PTHR30298">
    <property type="entry name" value="H REPEAT-ASSOCIATED PREDICTED TRANSPOSASE"/>
    <property type="match status" value="1"/>
</dbReference>
<dbReference type="Pfam" id="PF01609">
    <property type="entry name" value="DDE_Tnp_1"/>
    <property type="match status" value="1"/>
</dbReference>
<name>A0ABV6CDY4_9GAMM</name>
<gene>
    <name evidence="4" type="ORF">ACFFIT_06685</name>
</gene>
<evidence type="ECO:0000259" key="2">
    <source>
        <dbReference type="Pfam" id="PF01609"/>
    </source>
</evidence>
<feature type="domain" description="Transposase IS4-like" evidence="2">
    <location>
        <begin position="99"/>
        <end position="337"/>
    </location>
</feature>
<comment type="caution">
    <text evidence="4">The sequence shown here is derived from an EMBL/GenBank/DDBJ whole genome shotgun (WGS) entry which is preliminary data.</text>
</comment>
<dbReference type="InterPro" id="IPR032806">
    <property type="entry name" value="YbfD_N"/>
</dbReference>
<organism evidence="4 5">
    <name type="scientific">Thorsellia kenyensis</name>
    <dbReference type="NCBI Taxonomy" id="1549888"/>
    <lineage>
        <taxon>Bacteria</taxon>
        <taxon>Pseudomonadati</taxon>
        <taxon>Pseudomonadota</taxon>
        <taxon>Gammaproteobacteria</taxon>
        <taxon>Enterobacterales</taxon>
        <taxon>Thorselliaceae</taxon>
        <taxon>Thorsellia</taxon>
    </lineage>
</organism>
<protein>
    <submittedName>
        <fullName evidence="4">ISAs1 family transposase</fullName>
    </submittedName>
</protein>